<keyword evidence="5" id="KW-1185">Reference proteome</keyword>
<feature type="transmembrane region" description="Helical" evidence="2">
    <location>
        <begin position="7"/>
        <end position="29"/>
    </location>
</feature>
<name>A0ABS9BUW8_9BACT</name>
<keyword evidence="2" id="KW-0472">Membrane</keyword>
<organism evidence="4 5">
    <name type="scientific">Mariniradius sediminis</name>
    <dbReference type="NCBI Taxonomy" id="2909237"/>
    <lineage>
        <taxon>Bacteria</taxon>
        <taxon>Pseudomonadati</taxon>
        <taxon>Bacteroidota</taxon>
        <taxon>Cytophagia</taxon>
        <taxon>Cytophagales</taxon>
        <taxon>Cyclobacteriaceae</taxon>
        <taxon>Mariniradius</taxon>
    </lineage>
</organism>
<feature type="domain" description="PPM-type phosphatase" evidence="3">
    <location>
        <begin position="172"/>
        <end position="395"/>
    </location>
</feature>
<evidence type="ECO:0000256" key="1">
    <source>
        <dbReference type="SAM" id="MobiDB-lite"/>
    </source>
</evidence>
<evidence type="ECO:0000256" key="2">
    <source>
        <dbReference type="SAM" id="Phobius"/>
    </source>
</evidence>
<evidence type="ECO:0000313" key="4">
    <source>
        <dbReference type="EMBL" id="MCF1751365.1"/>
    </source>
</evidence>
<dbReference type="RefSeq" id="WP_234861356.1">
    <property type="nucleotide sequence ID" value="NZ_JAKEVZ010000006.1"/>
</dbReference>
<dbReference type="InterPro" id="IPR036457">
    <property type="entry name" value="PPM-type-like_dom_sf"/>
</dbReference>
<accession>A0ABS9BUW8</accession>
<feature type="compositionally biased region" description="Polar residues" evidence="1">
    <location>
        <begin position="100"/>
        <end position="122"/>
    </location>
</feature>
<dbReference type="InterPro" id="IPR001932">
    <property type="entry name" value="PPM-type_phosphatase-like_dom"/>
</dbReference>
<sequence>MFDIYNGFFRLVSFVAFALAFFIFLYLVWDIFKKRSSYVTLKSKGRIKTTYLKVREKETIKGQVSEGSADDLSELKINIITDDPVDQRETILVNAFPSTFGQSSLEPESNTGDGVQNESPSNDTKDDGVPGLDTSKNDKLREIQEKNENSAEESSSQALYIGNWIIVGGRSIGKSHRESGLPCQDNFFLSPINENSGIAVVCDGAGSAKNSQIGSKFVSERVIEIFGKIMETGIGLDALETISTEQWREWAKKGLYQVRLDLEDFGNKNGYSLSSLSCTVIVVIYHPAGILVTHIGDGRAGYLSPEKGWLPLIRPYKGEEANETAFITSKIWNEQDIDSFLEAEVFQEEYSAFTLMSDGCETHSYSCSIFDSNTNSWSDPNLPFSKFFDPLINGIKEMKKAGLTPEEIGSKWTDFLISGTNGLASEPDDKTLILAVSGL</sequence>
<dbReference type="Gene3D" id="3.60.40.10">
    <property type="entry name" value="PPM-type phosphatase domain"/>
    <property type="match status" value="1"/>
</dbReference>
<keyword evidence="2" id="KW-0812">Transmembrane</keyword>
<keyword evidence="2" id="KW-1133">Transmembrane helix</keyword>
<gene>
    <name evidence="4" type="ORF">L0U89_09820</name>
</gene>
<proteinExistence type="predicted"/>
<reference evidence="4 5" key="1">
    <citation type="submission" date="2022-01" db="EMBL/GenBank/DDBJ databases">
        <title>Mariniradius saccharolyticus sp. nov., isolated from sediment of a river.</title>
        <authorList>
            <person name="Liu H."/>
        </authorList>
    </citation>
    <scope>NUCLEOTIDE SEQUENCE [LARGE SCALE GENOMIC DNA]</scope>
    <source>
        <strain evidence="4 5">RY-2</strain>
    </source>
</reference>
<dbReference type="Proteomes" id="UP001201449">
    <property type="component" value="Unassembled WGS sequence"/>
</dbReference>
<dbReference type="SUPFAM" id="SSF81606">
    <property type="entry name" value="PP2C-like"/>
    <property type="match status" value="1"/>
</dbReference>
<feature type="region of interest" description="Disordered" evidence="1">
    <location>
        <begin position="100"/>
        <end position="138"/>
    </location>
</feature>
<comment type="caution">
    <text evidence="4">The sequence shown here is derived from an EMBL/GenBank/DDBJ whole genome shotgun (WGS) entry which is preliminary data.</text>
</comment>
<evidence type="ECO:0000259" key="3">
    <source>
        <dbReference type="Pfam" id="PF13672"/>
    </source>
</evidence>
<protein>
    <submittedName>
        <fullName evidence="4">Protein phosphatase 2C domain-containing protein</fullName>
    </submittedName>
</protein>
<dbReference type="Pfam" id="PF13672">
    <property type="entry name" value="PP2C_2"/>
    <property type="match status" value="1"/>
</dbReference>
<evidence type="ECO:0000313" key="5">
    <source>
        <dbReference type="Proteomes" id="UP001201449"/>
    </source>
</evidence>
<dbReference type="EMBL" id="JAKEVZ010000006">
    <property type="protein sequence ID" value="MCF1751365.1"/>
    <property type="molecule type" value="Genomic_DNA"/>
</dbReference>